<accession>A0A844ZWH1</accession>
<dbReference type="EMBL" id="WTYX01000002">
    <property type="protein sequence ID" value="MXO91794.1"/>
    <property type="molecule type" value="Genomic_DNA"/>
</dbReference>
<evidence type="ECO:0000313" key="2">
    <source>
        <dbReference type="EMBL" id="MXO91794.1"/>
    </source>
</evidence>
<dbReference type="AlphaFoldDB" id="A0A844ZWH1"/>
<proteinExistence type="predicted"/>
<organism evidence="2 3">
    <name type="scientific">Pontixanthobacter aquaemixtae</name>
    <dbReference type="NCBI Taxonomy" id="1958940"/>
    <lineage>
        <taxon>Bacteria</taxon>
        <taxon>Pseudomonadati</taxon>
        <taxon>Pseudomonadota</taxon>
        <taxon>Alphaproteobacteria</taxon>
        <taxon>Sphingomonadales</taxon>
        <taxon>Erythrobacteraceae</taxon>
        <taxon>Pontixanthobacter</taxon>
    </lineage>
</organism>
<evidence type="ECO:0000313" key="3">
    <source>
        <dbReference type="Proteomes" id="UP000442714"/>
    </source>
</evidence>
<evidence type="ECO:0000256" key="1">
    <source>
        <dbReference type="SAM" id="SignalP"/>
    </source>
</evidence>
<gene>
    <name evidence="2" type="ORF">GRI41_13230</name>
</gene>
<comment type="caution">
    <text evidence="2">The sequence shown here is derived from an EMBL/GenBank/DDBJ whole genome shotgun (WGS) entry which is preliminary data.</text>
</comment>
<reference evidence="2 3" key="1">
    <citation type="submission" date="2019-12" db="EMBL/GenBank/DDBJ databases">
        <title>Genomic-based taxomic classification of the family Erythrobacteraceae.</title>
        <authorList>
            <person name="Xu L."/>
        </authorList>
    </citation>
    <scope>NUCLEOTIDE SEQUENCE [LARGE SCALE GENOMIC DNA]</scope>
    <source>
        <strain evidence="2 3">KCTC 52763</strain>
    </source>
</reference>
<keyword evidence="1" id="KW-0732">Signal</keyword>
<feature type="signal peptide" evidence="1">
    <location>
        <begin position="1"/>
        <end position="23"/>
    </location>
</feature>
<dbReference type="Proteomes" id="UP000442714">
    <property type="component" value="Unassembled WGS sequence"/>
</dbReference>
<sequence length="135" mass="14657">MRVSVQICLLAVSIAGLSSPVMATDGIFLPAAPRGAGGEDSIETAEGTRCRQSINSNGSYLDLGLTGRASKPLTQPQALNLPFLLSQDRDSEMLAYARVTIPLGKKPQRIDCSRLYELEITRLKRELELLRLAAE</sequence>
<protein>
    <submittedName>
        <fullName evidence="2">Uncharacterized protein</fullName>
    </submittedName>
</protein>
<name>A0A844ZWH1_9SPHN</name>
<keyword evidence="3" id="KW-1185">Reference proteome</keyword>
<feature type="chain" id="PRO_5032540678" evidence="1">
    <location>
        <begin position="24"/>
        <end position="135"/>
    </location>
</feature>